<dbReference type="GO" id="GO:0004540">
    <property type="term" value="F:RNA nuclease activity"/>
    <property type="evidence" value="ECO:0007669"/>
    <property type="project" value="InterPro"/>
</dbReference>
<keyword evidence="6" id="KW-1185">Reference proteome</keyword>
<dbReference type="InterPro" id="IPR052379">
    <property type="entry name" value="Type_VII_TA_RNase"/>
</dbReference>
<organism evidence="5 6">
    <name type="scientific">Vulcanisaeta distributa (strain DSM 14429 / JCM 11212 / NBRC 100878 / IC-017)</name>
    <dbReference type="NCBI Taxonomy" id="572478"/>
    <lineage>
        <taxon>Archaea</taxon>
        <taxon>Thermoproteota</taxon>
        <taxon>Thermoprotei</taxon>
        <taxon>Thermoproteales</taxon>
        <taxon>Thermoproteaceae</taxon>
        <taxon>Vulcanisaeta</taxon>
    </lineage>
</organism>
<dbReference type="OrthoDB" id="28888at2157"/>
<dbReference type="GeneID" id="9752237"/>
<dbReference type="AlphaFoldDB" id="E1QRX4"/>
<name>E1QRX4_VULDI</name>
<reference evidence="6" key="2">
    <citation type="journal article" date="2010" name="Stand. Genomic Sci.">
        <title>Complete genome sequence of Vulcanisaeta distributa type strain (IC-017T).</title>
        <authorList>
            <person name="Mavromatis K."/>
            <person name="Sikorski J."/>
            <person name="Pabst E."/>
            <person name="Teshima H."/>
            <person name="Lapidus A."/>
            <person name="Lucas S."/>
            <person name="Nolan M."/>
            <person name="Glavina Del Rio T."/>
            <person name="Cheng J."/>
            <person name="Bruce D."/>
            <person name="Goodwin L."/>
            <person name="Pitluck S."/>
            <person name="Liolios K."/>
            <person name="Ivanova N."/>
            <person name="Mikhailova N."/>
            <person name="Pati A."/>
            <person name="Chen A."/>
            <person name="Palaniappan K."/>
            <person name="Land M."/>
            <person name="Hauser L."/>
            <person name="Chang Y."/>
            <person name="Jeffries C."/>
            <person name="Rohde M."/>
            <person name="Spring S."/>
            <person name="Goker M."/>
            <person name="Wirth R."/>
            <person name="Woyke T."/>
            <person name="Bristow J."/>
            <person name="Eisen J."/>
            <person name="Markowitz V."/>
            <person name="Hugenholtz P."/>
            <person name="Klenk H."/>
            <person name="Kyrpides N."/>
        </authorList>
    </citation>
    <scope>NUCLEOTIDE SEQUENCE [LARGE SCALE GENOMIC DNA]</scope>
    <source>
        <strain evidence="6">DSM 14429 / JCM 11212 / NBRC 100878 / IC-017</strain>
    </source>
</reference>
<dbReference type="GO" id="GO:0016787">
    <property type="term" value="F:hydrolase activity"/>
    <property type="evidence" value="ECO:0007669"/>
    <property type="project" value="UniProtKB-KW"/>
</dbReference>
<dbReference type="KEGG" id="vdi:Vdis_1305"/>
<gene>
    <name evidence="5" type="ordered locus">Vdis_1305</name>
</gene>
<evidence type="ECO:0000313" key="5">
    <source>
        <dbReference type="EMBL" id="ADN50691.1"/>
    </source>
</evidence>
<dbReference type="HOGENOM" id="CLU_153000_0_0_2"/>
<dbReference type="eggNOG" id="arCOG02108">
    <property type="taxonomic scope" value="Archaea"/>
</dbReference>
<accession>E1QRX4</accession>
<protein>
    <recommendedName>
        <fullName evidence="7">DUF86 domain-containing protein</fullName>
    </recommendedName>
</protein>
<dbReference type="PANTHER" id="PTHR33397">
    <property type="entry name" value="UPF0331 PROTEIN YUTE"/>
    <property type="match status" value="1"/>
</dbReference>
<dbReference type="EMBL" id="CP002100">
    <property type="protein sequence ID" value="ADN50691.1"/>
    <property type="molecule type" value="Genomic_DNA"/>
</dbReference>
<evidence type="ECO:0000256" key="2">
    <source>
        <dbReference type="ARBA" id="ARBA00022722"/>
    </source>
</evidence>
<comment type="similarity">
    <text evidence="4">Belongs to the HepT RNase toxin family.</text>
</comment>
<evidence type="ECO:0008006" key="7">
    <source>
        <dbReference type="Google" id="ProtNLM"/>
    </source>
</evidence>
<dbReference type="Proteomes" id="UP000006681">
    <property type="component" value="Chromosome"/>
</dbReference>
<dbReference type="Gene3D" id="1.20.120.580">
    <property type="entry name" value="bsu32300-like"/>
    <property type="match status" value="1"/>
</dbReference>
<dbReference type="PANTHER" id="PTHR33397:SF5">
    <property type="entry name" value="RNASE YUTE-RELATED"/>
    <property type="match status" value="1"/>
</dbReference>
<dbReference type="InterPro" id="IPR008201">
    <property type="entry name" value="HepT-like"/>
</dbReference>
<dbReference type="InterPro" id="IPR037038">
    <property type="entry name" value="HepT-like_sf"/>
</dbReference>
<dbReference type="Pfam" id="PF01934">
    <property type="entry name" value="HepT-like"/>
    <property type="match status" value="1"/>
</dbReference>
<evidence type="ECO:0000256" key="1">
    <source>
        <dbReference type="ARBA" id="ARBA00022649"/>
    </source>
</evidence>
<evidence type="ECO:0000256" key="4">
    <source>
        <dbReference type="ARBA" id="ARBA00024207"/>
    </source>
</evidence>
<keyword evidence="1" id="KW-1277">Toxin-antitoxin system</keyword>
<sequence length="137" mass="15573">MGAIERLLKLLLHYTTLLDNLSVNDLDDVYKYLSAIYLLQVQAQSLIDIMVKAASALGLEVEGYVDAGNKLMSVGILSGEEFSKYRSIVRFRNIVIHQYGIVDINIIRRIIGNREYRDVTKLGIKVVEELRRRGVDC</sequence>
<keyword evidence="2" id="KW-0540">Nuclease</keyword>
<keyword evidence="3" id="KW-0378">Hydrolase</keyword>
<reference evidence="5 6" key="1">
    <citation type="journal article" date="2010" name="Stand. Genomic Sci.">
        <title>Complete genome sequence of Vulcanisaeta distributa type strain (IC-017).</title>
        <authorList>
            <person name="Mavromatis K."/>
            <person name="Sikorski J."/>
            <person name="Pabst E."/>
            <person name="Teshima H."/>
            <person name="Lapidus A."/>
            <person name="Lucas S."/>
            <person name="Nolan M."/>
            <person name="Glavina Del Rio T."/>
            <person name="Cheng J.F."/>
            <person name="Bruce D."/>
            <person name="Goodwin L."/>
            <person name="Pitluck S."/>
            <person name="Liolios K."/>
            <person name="Ivanova N."/>
            <person name="Mikhailova N."/>
            <person name="Pati A."/>
            <person name="Chen A."/>
            <person name="Palaniappan K."/>
            <person name="Land M."/>
            <person name="Hauser L."/>
            <person name="Chang Y.J."/>
            <person name="Jeffries C.D."/>
            <person name="Rohde M."/>
            <person name="Spring S."/>
            <person name="Goker M."/>
            <person name="Wirth R."/>
            <person name="Woyke T."/>
            <person name="Bristow J."/>
            <person name="Eisen J.A."/>
            <person name="Markowitz V."/>
            <person name="Hugenholtz P."/>
            <person name="Klenk H.P."/>
            <person name="Kyrpides N.C."/>
        </authorList>
    </citation>
    <scope>NUCLEOTIDE SEQUENCE [LARGE SCALE GENOMIC DNA]</scope>
    <source>
        <strain evidence="6">DSM 14429 / JCM 11212 / NBRC 100878 / IC-017</strain>
    </source>
</reference>
<evidence type="ECO:0000256" key="3">
    <source>
        <dbReference type="ARBA" id="ARBA00022801"/>
    </source>
</evidence>
<evidence type="ECO:0000313" key="6">
    <source>
        <dbReference type="Proteomes" id="UP000006681"/>
    </source>
</evidence>
<proteinExistence type="inferred from homology"/>
<dbReference type="GO" id="GO:0110001">
    <property type="term" value="C:toxin-antitoxin complex"/>
    <property type="evidence" value="ECO:0007669"/>
    <property type="project" value="InterPro"/>
</dbReference>
<dbReference type="STRING" id="572478.Vdis_1305"/>
<dbReference type="RefSeq" id="WP_013336416.1">
    <property type="nucleotide sequence ID" value="NC_014537.1"/>
</dbReference>